<sequence>MHVWPACTSLLHWARRRQWNILTDARATSGSSWILLRGRRICIRNRRHAEGSLNNPYSVITRDWAREPILTMGSIECKTWSDNWTTLTVDGSLAAQFEHTLLITRTGVEILTKY</sequence>
<protein>
    <recommendedName>
        <fullName evidence="3">Methionine aminopeptidase</fullName>
    </recommendedName>
</protein>
<dbReference type="PANTHER" id="PTHR43330:SF1">
    <property type="entry name" value="METHIONINE AMINOPEPTIDASE 1B, CHLOROPLASTIC"/>
    <property type="match status" value="1"/>
</dbReference>
<dbReference type="OrthoDB" id="3209743at2759"/>
<evidence type="ECO:0008006" key="3">
    <source>
        <dbReference type="Google" id="ProtNLM"/>
    </source>
</evidence>
<dbReference type="EMBL" id="JACGCM010002659">
    <property type="protein sequence ID" value="KAF6137240.1"/>
    <property type="molecule type" value="Genomic_DNA"/>
</dbReference>
<dbReference type="AlphaFoldDB" id="A0A7J7L3M6"/>
<dbReference type="Proteomes" id="UP000541444">
    <property type="component" value="Unassembled WGS sequence"/>
</dbReference>
<organism evidence="1 2">
    <name type="scientific">Kingdonia uniflora</name>
    <dbReference type="NCBI Taxonomy" id="39325"/>
    <lineage>
        <taxon>Eukaryota</taxon>
        <taxon>Viridiplantae</taxon>
        <taxon>Streptophyta</taxon>
        <taxon>Embryophyta</taxon>
        <taxon>Tracheophyta</taxon>
        <taxon>Spermatophyta</taxon>
        <taxon>Magnoliopsida</taxon>
        <taxon>Ranunculales</taxon>
        <taxon>Circaeasteraceae</taxon>
        <taxon>Kingdonia</taxon>
    </lineage>
</organism>
<name>A0A7J7L3M6_9MAGN</name>
<reference evidence="1 2" key="1">
    <citation type="journal article" date="2020" name="IScience">
        <title>Genome Sequencing of the Endangered Kingdonia uniflora (Circaeasteraceae, Ranunculales) Reveals Potential Mechanisms of Evolutionary Specialization.</title>
        <authorList>
            <person name="Sun Y."/>
            <person name="Deng T."/>
            <person name="Zhang A."/>
            <person name="Moore M.J."/>
            <person name="Landis J.B."/>
            <person name="Lin N."/>
            <person name="Zhang H."/>
            <person name="Zhang X."/>
            <person name="Huang J."/>
            <person name="Zhang X."/>
            <person name="Sun H."/>
            <person name="Wang H."/>
        </authorList>
    </citation>
    <scope>NUCLEOTIDE SEQUENCE [LARGE SCALE GENOMIC DNA]</scope>
    <source>
        <strain evidence="1">TB1705</strain>
        <tissue evidence="1">Leaf</tissue>
    </source>
</reference>
<dbReference type="SUPFAM" id="SSF55920">
    <property type="entry name" value="Creatinase/aminopeptidase"/>
    <property type="match status" value="1"/>
</dbReference>
<dbReference type="GO" id="GO:0009507">
    <property type="term" value="C:chloroplast"/>
    <property type="evidence" value="ECO:0007669"/>
    <property type="project" value="TreeGrafter"/>
</dbReference>
<keyword evidence="2" id="KW-1185">Reference proteome</keyword>
<dbReference type="InterPro" id="IPR036005">
    <property type="entry name" value="Creatinase/aminopeptidase-like"/>
</dbReference>
<evidence type="ECO:0000313" key="2">
    <source>
        <dbReference type="Proteomes" id="UP000541444"/>
    </source>
</evidence>
<gene>
    <name evidence="1" type="ORF">GIB67_036277</name>
</gene>
<dbReference type="PANTHER" id="PTHR43330">
    <property type="entry name" value="METHIONINE AMINOPEPTIDASE"/>
    <property type="match status" value="1"/>
</dbReference>
<proteinExistence type="predicted"/>
<accession>A0A7J7L3M6</accession>
<dbReference type="Gene3D" id="3.90.230.10">
    <property type="entry name" value="Creatinase/methionine aminopeptidase superfamily"/>
    <property type="match status" value="1"/>
</dbReference>
<evidence type="ECO:0000313" key="1">
    <source>
        <dbReference type="EMBL" id="KAF6137240.1"/>
    </source>
</evidence>
<dbReference type="GO" id="GO:0070006">
    <property type="term" value="F:metalloaminopeptidase activity"/>
    <property type="evidence" value="ECO:0007669"/>
    <property type="project" value="TreeGrafter"/>
</dbReference>
<comment type="caution">
    <text evidence="1">The sequence shown here is derived from an EMBL/GenBank/DDBJ whole genome shotgun (WGS) entry which is preliminary data.</text>
</comment>